<organism evidence="3 4">
    <name type="scientific">Pontiella desulfatans</name>
    <dbReference type="NCBI Taxonomy" id="2750659"/>
    <lineage>
        <taxon>Bacteria</taxon>
        <taxon>Pseudomonadati</taxon>
        <taxon>Kiritimatiellota</taxon>
        <taxon>Kiritimatiellia</taxon>
        <taxon>Kiritimatiellales</taxon>
        <taxon>Pontiellaceae</taxon>
        <taxon>Pontiella</taxon>
    </lineage>
</organism>
<keyword evidence="3" id="KW-0418">Kinase</keyword>
<evidence type="ECO:0000313" key="4">
    <source>
        <dbReference type="Proteomes" id="UP000366872"/>
    </source>
</evidence>
<dbReference type="Proteomes" id="UP000366872">
    <property type="component" value="Unassembled WGS sequence"/>
</dbReference>
<dbReference type="PANTHER" id="PTHR23150">
    <property type="entry name" value="SULFATASE MODIFYING FACTOR 1, 2"/>
    <property type="match status" value="1"/>
</dbReference>
<dbReference type="GO" id="GO:0120147">
    <property type="term" value="F:formylglycine-generating oxidase activity"/>
    <property type="evidence" value="ECO:0007669"/>
    <property type="project" value="TreeGrafter"/>
</dbReference>
<dbReference type="Pfam" id="PF03781">
    <property type="entry name" value="FGE-sulfatase"/>
    <property type="match status" value="1"/>
</dbReference>
<dbReference type="InterPro" id="IPR042095">
    <property type="entry name" value="SUMF_sf"/>
</dbReference>
<dbReference type="GO" id="GO:0016301">
    <property type="term" value="F:kinase activity"/>
    <property type="evidence" value="ECO:0007669"/>
    <property type="project" value="UniProtKB-KW"/>
</dbReference>
<feature type="chain" id="PRO_5025637324" evidence="1">
    <location>
        <begin position="23"/>
        <end position="405"/>
    </location>
</feature>
<protein>
    <submittedName>
        <fullName evidence="3">Serine/threonine-protein kinase pkn1</fullName>
    </submittedName>
</protein>
<dbReference type="InterPro" id="IPR005532">
    <property type="entry name" value="SUMF_dom"/>
</dbReference>
<feature type="domain" description="Sulfatase-modifying factor enzyme-like" evidence="2">
    <location>
        <begin position="70"/>
        <end position="311"/>
    </location>
</feature>
<dbReference type="InterPro" id="IPR051043">
    <property type="entry name" value="Sulfatase_Mod_Factor_Kinase"/>
</dbReference>
<reference evidence="3 4" key="1">
    <citation type="submission" date="2019-04" db="EMBL/GenBank/DDBJ databases">
        <authorList>
            <person name="Van Vliet M D."/>
        </authorList>
    </citation>
    <scope>NUCLEOTIDE SEQUENCE [LARGE SCALE GENOMIC DNA]</scope>
    <source>
        <strain evidence="3 4">F1</strain>
    </source>
</reference>
<feature type="signal peptide" evidence="1">
    <location>
        <begin position="1"/>
        <end position="22"/>
    </location>
</feature>
<dbReference type="InterPro" id="IPR016187">
    <property type="entry name" value="CTDL_fold"/>
</dbReference>
<keyword evidence="1" id="KW-0732">Signal</keyword>
<keyword evidence="3" id="KW-0808">Transferase</keyword>
<dbReference type="RefSeq" id="WP_168442567.1">
    <property type="nucleotide sequence ID" value="NZ_CAAHFG010000003.1"/>
</dbReference>
<accession>A0A6C2UAD4</accession>
<name>A0A6C2UAD4_PONDE</name>
<gene>
    <name evidence="3" type="primary">pkn1_4</name>
    <name evidence="3" type="ORF">PDESU_04927</name>
</gene>
<sequence length="405" mass="44384">MNKLSLRSLLIFVVASSVSVFAERPGTNDTYMVIDLSAGASATDYPVSYLTGLPDPIPDTYKTTHLVFRRIPKGIFMMGAPTNEAGYWGETQHEVTLTEDFYAGVFEVTQKQWVLVMGNNPSAHTGDRRPVEDIEYRMIRGDTLGAGWPESDAVDAGSFLGVLRSRAGLKLDLPTEAQWEYACRAGTTLGYNDQTKNNGAGSDCIKYNSGGVDANLEPLAWYAGNSISDHHHEVGLKQANAWGLYDMTGNVFEWCLDWWQYYTSDAVVDPVGADNSEQRYIRILRGGAHFYDAFQCRSAARYWSQPHNEMPDGATAGGGYVGFRLSYTVPNPDPIGRIAYSASQAGGAGVSWDTTLDQSYTVETNASLLHPNWGIYETVTGTGGRASVFAPVDQATLFYKVSSDR</sequence>
<evidence type="ECO:0000313" key="3">
    <source>
        <dbReference type="EMBL" id="VGO16336.1"/>
    </source>
</evidence>
<dbReference type="Gene3D" id="3.90.1580.10">
    <property type="entry name" value="paralog of FGE (formylglycine-generating enzyme)"/>
    <property type="match status" value="1"/>
</dbReference>
<dbReference type="SUPFAM" id="SSF56436">
    <property type="entry name" value="C-type lectin-like"/>
    <property type="match status" value="1"/>
</dbReference>
<dbReference type="PANTHER" id="PTHR23150:SF19">
    <property type="entry name" value="FORMYLGLYCINE-GENERATING ENZYME"/>
    <property type="match status" value="1"/>
</dbReference>
<dbReference type="AlphaFoldDB" id="A0A6C2UAD4"/>
<keyword evidence="4" id="KW-1185">Reference proteome</keyword>
<proteinExistence type="predicted"/>
<evidence type="ECO:0000256" key="1">
    <source>
        <dbReference type="SAM" id="SignalP"/>
    </source>
</evidence>
<dbReference type="EMBL" id="CAAHFG010000003">
    <property type="protein sequence ID" value="VGO16336.1"/>
    <property type="molecule type" value="Genomic_DNA"/>
</dbReference>
<evidence type="ECO:0000259" key="2">
    <source>
        <dbReference type="Pfam" id="PF03781"/>
    </source>
</evidence>